<feature type="transmembrane region" description="Helical" evidence="6">
    <location>
        <begin position="169"/>
        <end position="187"/>
    </location>
</feature>
<dbReference type="GO" id="GO:0016020">
    <property type="term" value="C:membrane"/>
    <property type="evidence" value="ECO:0007669"/>
    <property type="project" value="UniProtKB-SubCell"/>
</dbReference>
<dbReference type="PANTHER" id="PTHR31885">
    <property type="entry name" value="GH04784P"/>
    <property type="match status" value="1"/>
</dbReference>
<feature type="transmembrane region" description="Helical" evidence="6">
    <location>
        <begin position="90"/>
        <end position="107"/>
    </location>
</feature>
<name>A0AA35D9M6_9BURK</name>
<dbReference type="PANTHER" id="PTHR31885:SF6">
    <property type="entry name" value="GH04784P"/>
    <property type="match status" value="1"/>
</dbReference>
<dbReference type="Proteomes" id="UP000834458">
    <property type="component" value="Unassembled WGS sequence"/>
</dbReference>
<evidence type="ECO:0000256" key="6">
    <source>
        <dbReference type="SAM" id="Phobius"/>
    </source>
</evidence>
<sequence>MRAHGVRGPPRKAGQPQCPAVRVARRLAGMHLLAHLHPLQWAMVLCALLAMLAGHLGPFAAYALLKPLPLLLCLALVWRRADRHGQPVASRWLLAGLALSLLGDVCLLSGQGFLAGLAAFLLAHGCYIVLFHRGLPWLPHLPALLAVLACAALVYGYLATHGLPADMRLPVAAYVLVIAGMAAQAIGRAQVLRSAGARCVAWGALSFLVSDSILAIDRFVQPLPAATVWVLGSYYLAQGLIVHGMLQVLRVPHTK</sequence>
<protein>
    <submittedName>
        <fullName evidence="7">YhhN-like protein</fullName>
    </submittedName>
</protein>
<proteinExistence type="inferred from homology"/>
<dbReference type="GO" id="GO:0016787">
    <property type="term" value="F:hydrolase activity"/>
    <property type="evidence" value="ECO:0007669"/>
    <property type="project" value="TreeGrafter"/>
</dbReference>
<comment type="caution">
    <text evidence="7">The sequence shown here is derived from an EMBL/GenBank/DDBJ whole genome shotgun (WGS) entry which is preliminary data.</text>
</comment>
<evidence type="ECO:0000313" key="8">
    <source>
        <dbReference type="Proteomes" id="UP000834458"/>
    </source>
</evidence>
<comment type="subcellular location">
    <subcellularLocation>
        <location evidence="1">Membrane</location>
        <topology evidence="1">Multi-pass membrane protein</topology>
    </subcellularLocation>
</comment>
<dbReference type="InterPro" id="IPR012506">
    <property type="entry name" value="TMEM86B-like"/>
</dbReference>
<dbReference type="Pfam" id="PF07947">
    <property type="entry name" value="YhhN"/>
    <property type="match status" value="1"/>
</dbReference>
<feature type="transmembrane region" description="Helical" evidence="6">
    <location>
        <begin position="143"/>
        <end position="163"/>
    </location>
</feature>
<evidence type="ECO:0000256" key="2">
    <source>
        <dbReference type="ARBA" id="ARBA00007375"/>
    </source>
</evidence>
<organism evidence="7 8">
    <name type="scientific">Comamonas aquatica</name>
    <dbReference type="NCBI Taxonomy" id="225991"/>
    <lineage>
        <taxon>Bacteria</taxon>
        <taxon>Pseudomonadati</taxon>
        <taxon>Pseudomonadota</taxon>
        <taxon>Betaproteobacteria</taxon>
        <taxon>Burkholderiales</taxon>
        <taxon>Comamonadaceae</taxon>
        <taxon>Comamonas</taxon>
    </lineage>
</organism>
<feature type="transmembrane region" description="Helical" evidence="6">
    <location>
        <begin position="228"/>
        <end position="249"/>
    </location>
</feature>
<evidence type="ECO:0000256" key="5">
    <source>
        <dbReference type="ARBA" id="ARBA00023136"/>
    </source>
</evidence>
<keyword evidence="3 6" id="KW-0812">Transmembrane</keyword>
<evidence type="ECO:0000256" key="1">
    <source>
        <dbReference type="ARBA" id="ARBA00004141"/>
    </source>
</evidence>
<evidence type="ECO:0000313" key="7">
    <source>
        <dbReference type="EMBL" id="CAB5692705.1"/>
    </source>
</evidence>
<feature type="transmembrane region" description="Helical" evidence="6">
    <location>
        <begin position="32"/>
        <end position="53"/>
    </location>
</feature>
<evidence type="ECO:0000256" key="4">
    <source>
        <dbReference type="ARBA" id="ARBA00022989"/>
    </source>
</evidence>
<keyword evidence="5 6" id="KW-0472">Membrane</keyword>
<keyword evidence="4 6" id="KW-1133">Transmembrane helix</keyword>
<gene>
    <name evidence="7" type="ORF">GHA_02146</name>
</gene>
<feature type="transmembrane region" description="Helical" evidence="6">
    <location>
        <begin position="113"/>
        <end position="131"/>
    </location>
</feature>
<feature type="transmembrane region" description="Helical" evidence="6">
    <location>
        <begin position="59"/>
        <end position="78"/>
    </location>
</feature>
<accession>A0AA35D9M6</accession>
<comment type="similarity">
    <text evidence="2">Belongs to the TMEM86 family.</text>
</comment>
<feature type="transmembrane region" description="Helical" evidence="6">
    <location>
        <begin position="199"/>
        <end position="216"/>
    </location>
</feature>
<dbReference type="AlphaFoldDB" id="A0AA35D9M6"/>
<dbReference type="EMBL" id="CAHPSC010000028">
    <property type="protein sequence ID" value="CAB5692705.1"/>
    <property type="molecule type" value="Genomic_DNA"/>
</dbReference>
<reference evidence="7" key="1">
    <citation type="submission" date="2020-05" db="EMBL/GenBank/DDBJ databases">
        <authorList>
            <person name="Delgado-Blas J."/>
        </authorList>
    </citation>
    <scope>NUCLEOTIDE SEQUENCE</scope>
    <source>
        <strain evidence="7">BB1454</strain>
    </source>
</reference>
<evidence type="ECO:0000256" key="3">
    <source>
        <dbReference type="ARBA" id="ARBA00022692"/>
    </source>
</evidence>